<accession>A0A1A9EZJ9</accession>
<name>A0A1A9EZJ9_9GAMM</name>
<gene>
    <name evidence="1" type="ORF">A8C75_13215</name>
</gene>
<proteinExistence type="predicted"/>
<reference evidence="1 2" key="2">
    <citation type="journal article" date="2018" name="Int. J. Syst. Evol. Microbiol.">
        <title>Marinobacterium aestuarii sp. nov., a benzene-degrading marine bacterium isolated from estuary sediment.</title>
        <authorList>
            <person name="Bae S.S."/>
            <person name="Jung J."/>
            <person name="Chung D."/>
            <person name="Baek K."/>
        </authorList>
    </citation>
    <scope>NUCLEOTIDE SEQUENCE [LARGE SCALE GENOMIC DNA]</scope>
    <source>
        <strain evidence="1 2">ST58-10</strain>
    </source>
</reference>
<dbReference type="EMBL" id="CP015839">
    <property type="protein sequence ID" value="ANG63335.1"/>
    <property type="molecule type" value="Genomic_DNA"/>
</dbReference>
<dbReference type="STRING" id="1821621.A8C75_13215"/>
<dbReference type="AlphaFoldDB" id="A0A1A9EZJ9"/>
<dbReference type="Gene3D" id="3.90.1720.10">
    <property type="entry name" value="endopeptidase domain like (from Nostoc punctiforme)"/>
    <property type="match status" value="1"/>
</dbReference>
<dbReference type="SUPFAM" id="SSF54001">
    <property type="entry name" value="Cysteine proteinases"/>
    <property type="match status" value="1"/>
</dbReference>
<sequence>MWQMLEFMGHRLSVYLSHPRDGLAPKATSSADKLHRCLQPGDVLLIEGTSRISTAIKYLTQSTWSHAAFCIGHALDGPELGAQARILIEADVSAGVRALSLQRYESYHTRICRPVGLEAAEVKVMTDYLMARLGQQYDHKNIFDLARFLFPTPPIPSHWRRHMLHLGSGDPTRAICSSLIAEAFQTIAYPILPEVVHSDNAGFPVRLFRRHPSLFTPRDFDVSPYFKVIKPMLETGYAYRDIICLGDPEPATAEPDLTAAAQGSVITAPSTQSD</sequence>
<protein>
    <recommendedName>
        <fullName evidence="3">Lipo-like protein</fullName>
    </recommendedName>
</protein>
<evidence type="ECO:0000313" key="2">
    <source>
        <dbReference type="Proteomes" id="UP000078070"/>
    </source>
</evidence>
<evidence type="ECO:0008006" key="3">
    <source>
        <dbReference type="Google" id="ProtNLM"/>
    </source>
</evidence>
<dbReference type="KEGG" id="mars:A8C75_13215"/>
<organism evidence="1 2">
    <name type="scientific">Marinobacterium aestuarii</name>
    <dbReference type="NCBI Taxonomy" id="1821621"/>
    <lineage>
        <taxon>Bacteria</taxon>
        <taxon>Pseudomonadati</taxon>
        <taxon>Pseudomonadota</taxon>
        <taxon>Gammaproteobacteria</taxon>
        <taxon>Oceanospirillales</taxon>
        <taxon>Oceanospirillaceae</taxon>
        <taxon>Marinobacterium</taxon>
    </lineage>
</organism>
<reference evidence="2" key="1">
    <citation type="submission" date="2016-05" db="EMBL/GenBank/DDBJ databases">
        <authorList>
            <person name="Baek K."/>
            <person name="Yang S.-J."/>
        </authorList>
    </citation>
    <scope>NUCLEOTIDE SEQUENCE [LARGE SCALE GENOMIC DNA]</scope>
    <source>
        <strain evidence="2">ST58-10</strain>
    </source>
</reference>
<dbReference type="Proteomes" id="UP000078070">
    <property type="component" value="Chromosome"/>
</dbReference>
<keyword evidence="2" id="KW-1185">Reference proteome</keyword>
<dbReference type="InterPro" id="IPR038765">
    <property type="entry name" value="Papain-like_cys_pep_sf"/>
</dbReference>
<evidence type="ECO:0000313" key="1">
    <source>
        <dbReference type="EMBL" id="ANG63335.1"/>
    </source>
</evidence>
<dbReference type="RefSeq" id="WP_067383143.1">
    <property type="nucleotide sequence ID" value="NZ_CP015839.1"/>
</dbReference>